<name>A0ABQ6CLW2_9HYPH</name>
<keyword evidence="1" id="KW-1133">Transmembrane helix</keyword>
<dbReference type="RefSeq" id="WP_284314378.1">
    <property type="nucleotide sequence ID" value="NZ_BSPC01000048.1"/>
</dbReference>
<accession>A0ABQ6CLW2</accession>
<proteinExistence type="predicted"/>
<evidence type="ECO:0000313" key="3">
    <source>
        <dbReference type="Proteomes" id="UP001156882"/>
    </source>
</evidence>
<feature type="transmembrane region" description="Helical" evidence="1">
    <location>
        <begin position="12"/>
        <end position="31"/>
    </location>
</feature>
<evidence type="ECO:0000256" key="1">
    <source>
        <dbReference type="SAM" id="Phobius"/>
    </source>
</evidence>
<protein>
    <submittedName>
        <fullName evidence="2">Uncharacterized protein</fullName>
    </submittedName>
</protein>
<sequence length="65" mass="6907">MIVSGRDASTVFTRPINLAIPILTLALALLLSSRKMSVSLLLTRSLDVVAKRGGPTSNELKESPS</sequence>
<keyword evidence="1" id="KW-0472">Membrane</keyword>
<evidence type="ECO:0000313" key="2">
    <source>
        <dbReference type="EMBL" id="GLS21332.1"/>
    </source>
</evidence>
<comment type="caution">
    <text evidence="2">The sequence shown here is derived from an EMBL/GenBank/DDBJ whole genome shotgun (WGS) entry which is preliminary data.</text>
</comment>
<reference evidence="3" key="1">
    <citation type="journal article" date="2019" name="Int. J. Syst. Evol. Microbiol.">
        <title>The Global Catalogue of Microorganisms (GCM) 10K type strain sequencing project: providing services to taxonomists for standard genome sequencing and annotation.</title>
        <authorList>
            <consortium name="The Broad Institute Genomics Platform"/>
            <consortium name="The Broad Institute Genome Sequencing Center for Infectious Disease"/>
            <person name="Wu L."/>
            <person name="Ma J."/>
        </authorList>
    </citation>
    <scope>NUCLEOTIDE SEQUENCE [LARGE SCALE GENOMIC DNA]</scope>
    <source>
        <strain evidence="3">NBRC 101365</strain>
    </source>
</reference>
<keyword evidence="1" id="KW-0812">Transmembrane</keyword>
<gene>
    <name evidence="2" type="ORF">GCM10007874_43490</name>
</gene>
<dbReference type="Proteomes" id="UP001156882">
    <property type="component" value="Unassembled WGS sequence"/>
</dbReference>
<organism evidence="2 3">
    <name type="scientific">Labrys miyagiensis</name>
    <dbReference type="NCBI Taxonomy" id="346912"/>
    <lineage>
        <taxon>Bacteria</taxon>
        <taxon>Pseudomonadati</taxon>
        <taxon>Pseudomonadota</taxon>
        <taxon>Alphaproteobacteria</taxon>
        <taxon>Hyphomicrobiales</taxon>
        <taxon>Xanthobacteraceae</taxon>
        <taxon>Labrys</taxon>
    </lineage>
</organism>
<keyword evidence="3" id="KW-1185">Reference proteome</keyword>
<dbReference type="EMBL" id="BSPC01000048">
    <property type="protein sequence ID" value="GLS21332.1"/>
    <property type="molecule type" value="Genomic_DNA"/>
</dbReference>